<proteinExistence type="predicted"/>
<accession>A0ABS4KXL9</accession>
<dbReference type="RefSeq" id="WP_229920155.1">
    <property type="nucleotide sequence ID" value="NZ_BMVL01000002.1"/>
</dbReference>
<sequence>MTAASGEAAGAHALSEFVYRQPRTAAETLLVIEAVGDDPWGGYGCDGDEHWTAETVREGWRNRGRVLEHLAAGRSDGERIDASYDQGTAAAVRDYEAYIAGGLEQSLRIYLHWLLERRSPTADAVLPSL</sequence>
<name>A0ABS4KXL9_STRAV</name>
<reference evidence="1 2" key="1">
    <citation type="submission" date="2021-03" db="EMBL/GenBank/DDBJ databases">
        <title>Genomic Encyclopedia of Type Strains, Phase IV (KMG-IV): sequencing the most valuable type-strain genomes for metagenomic binning, comparative biology and taxonomic classification.</title>
        <authorList>
            <person name="Goeker M."/>
        </authorList>
    </citation>
    <scope>NUCLEOTIDE SEQUENCE [LARGE SCALE GENOMIC DNA]</scope>
    <source>
        <strain evidence="1 2">DSM 40526</strain>
    </source>
</reference>
<evidence type="ECO:0000313" key="1">
    <source>
        <dbReference type="EMBL" id="MBP2034784.1"/>
    </source>
</evidence>
<dbReference type="Proteomes" id="UP001519310">
    <property type="component" value="Unassembled WGS sequence"/>
</dbReference>
<evidence type="ECO:0000313" key="2">
    <source>
        <dbReference type="Proteomes" id="UP001519310"/>
    </source>
</evidence>
<comment type="caution">
    <text evidence="1">The sequence shown here is derived from an EMBL/GenBank/DDBJ whole genome shotgun (WGS) entry which is preliminary data.</text>
</comment>
<protein>
    <submittedName>
        <fullName evidence="1">Uncharacterized protein</fullName>
    </submittedName>
</protein>
<dbReference type="EMBL" id="JAGGLQ010000001">
    <property type="protein sequence ID" value="MBP2034784.1"/>
    <property type="molecule type" value="Genomic_DNA"/>
</dbReference>
<gene>
    <name evidence="1" type="ORF">J2Z77_000568</name>
</gene>
<keyword evidence="2" id="KW-1185">Reference proteome</keyword>
<organism evidence="1 2">
    <name type="scientific">Streptomyces avidinii</name>
    <dbReference type="NCBI Taxonomy" id="1895"/>
    <lineage>
        <taxon>Bacteria</taxon>
        <taxon>Bacillati</taxon>
        <taxon>Actinomycetota</taxon>
        <taxon>Actinomycetes</taxon>
        <taxon>Kitasatosporales</taxon>
        <taxon>Streptomycetaceae</taxon>
        <taxon>Streptomyces</taxon>
    </lineage>
</organism>